<sequence length="67" mass="7965">MDLSDSPCHMSIAHWMMARVCHVIYITVTLDSSWVVIKVEISVTWADEKHHIWDIFEIRCDFFLIQD</sequence>
<keyword evidence="2" id="KW-1185">Reference proteome</keyword>
<reference evidence="1" key="1">
    <citation type="submission" date="2013-04" db="UniProtKB">
        <authorList>
            <consortium name="EnsemblPlants"/>
        </authorList>
    </citation>
    <scope>IDENTIFICATION</scope>
</reference>
<evidence type="ECO:0000313" key="2">
    <source>
        <dbReference type="Proteomes" id="UP000006038"/>
    </source>
</evidence>
<dbReference type="Gramene" id="OB02G19470.1">
    <property type="protein sequence ID" value="OB02G19470.1"/>
    <property type="gene ID" value="OB02G19470"/>
</dbReference>
<dbReference type="HOGENOM" id="CLU_2820136_0_0_1"/>
<protein>
    <submittedName>
        <fullName evidence="1">Uncharacterized protein</fullName>
    </submittedName>
</protein>
<accession>J3LBD0</accession>
<name>J3LBD0_ORYBR</name>
<organism evidence="1">
    <name type="scientific">Oryza brachyantha</name>
    <name type="common">malo sina</name>
    <dbReference type="NCBI Taxonomy" id="4533"/>
    <lineage>
        <taxon>Eukaryota</taxon>
        <taxon>Viridiplantae</taxon>
        <taxon>Streptophyta</taxon>
        <taxon>Embryophyta</taxon>
        <taxon>Tracheophyta</taxon>
        <taxon>Spermatophyta</taxon>
        <taxon>Magnoliopsida</taxon>
        <taxon>Liliopsida</taxon>
        <taxon>Poales</taxon>
        <taxon>Poaceae</taxon>
        <taxon>BOP clade</taxon>
        <taxon>Oryzoideae</taxon>
        <taxon>Oryzeae</taxon>
        <taxon>Oryzinae</taxon>
        <taxon>Oryza</taxon>
    </lineage>
</organism>
<dbReference type="Proteomes" id="UP000006038">
    <property type="component" value="Unassembled WGS sequence"/>
</dbReference>
<proteinExistence type="predicted"/>
<dbReference type="EnsemblPlants" id="OB02G19470.1">
    <property type="protein sequence ID" value="OB02G19470.1"/>
    <property type="gene ID" value="OB02G19470"/>
</dbReference>
<evidence type="ECO:0000313" key="1">
    <source>
        <dbReference type="EnsemblPlants" id="OB02G19470.1"/>
    </source>
</evidence>
<dbReference type="AlphaFoldDB" id="J3LBD0"/>